<evidence type="ECO:0000313" key="3">
    <source>
        <dbReference type="Proteomes" id="UP000649617"/>
    </source>
</evidence>
<proteinExistence type="predicted"/>
<feature type="region of interest" description="Disordered" evidence="1">
    <location>
        <begin position="670"/>
        <end position="701"/>
    </location>
</feature>
<dbReference type="EMBL" id="CAJNIZ010004814">
    <property type="protein sequence ID" value="CAE7236274.1"/>
    <property type="molecule type" value="Genomic_DNA"/>
</dbReference>
<dbReference type="Proteomes" id="UP000649617">
    <property type="component" value="Unassembled WGS sequence"/>
</dbReference>
<evidence type="ECO:0000313" key="2">
    <source>
        <dbReference type="EMBL" id="CAE7236274.1"/>
    </source>
</evidence>
<feature type="region of interest" description="Disordered" evidence="1">
    <location>
        <begin position="459"/>
        <end position="489"/>
    </location>
</feature>
<feature type="compositionally biased region" description="Polar residues" evidence="1">
    <location>
        <begin position="319"/>
        <end position="340"/>
    </location>
</feature>
<feature type="region of interest" description="Disordered" evidence="1">
    <location>
        <begin position="276"/>
        <end position="355"/>
    </location>
</feature>
<reference evidence="2" key="1">
    <citation type="submission" date="2021-02" db="EMBL/GenBank/DDBJ databases">
        <authorList>
            <person name="Dougan E. K."/>
            <person name="Rhodes N."/>
            <person name="Thang M."/>
            <person name="Chan C."/>
        </authorList>
    </citation>
    <scope>NUCLEOTIDE SEQUENCE</scope>
</reference>
<feature type="compositionally biased region" description="Basic residues" evidence="1">
    <location>
        <begin position="673"/>
        <end position="701"/>
    </location>
</feature>
<organism evidence="2 3">
    <name type="scientific">Symbiodinium pilosum</name>
    <name type="common">Dinoflagellate</name>
    <dbReference type="NCBI Taxonomy" id="2952"/>
    <lineage>
        <taxon>Eukaryota</taxon>
        <taxon>Sar</taxon>
        <taxon>Alveolata</taxon>
        <taxon>Dinophyceae</taxon>
        <taxon>Suessiales</taxon>
        <taxon>Symbiodiniaceae</taxon>
        <taxon>Symbiodinium</taxon>
    </lineage>
</organism>
<sequence>MAYLAEMSSDVPGSKGPGLLDLPISSYRGPDVNLPWTVLPNLPVDLQLEDVASRLEKAQEERRKVEEQVASGKYPLSIARPKRSSGASSALTAGNAQRFLRVQQDPRLQEMQEALLSPEPPELDHPSAGSETKAVWLVQLRQGLRKLIDAVLMSTDPDAAERQLDGAYKWYRNARRSAHQALSTTGPGFHNFCADEVLRHPAPPGSAFFAPETGDTERPGASSSHDSLKLEALKDTLPTVAGRYTVQVKLASPRERLKDFSTRQLVRPLTARKLKDLEQRGELDHDRPLTPSTTSGGLTARSMVSASARSPTPAHTAVSRPTSAMSIGQTTSGRAVTPRSTVRHRPQSAASNASTVAGLPQTLEEEMVLQHASENDDHLLPYPSTEAEHRMEKRWLSKRNRAITDKVVGEEQRTAVRDWAERRARVEEEISRNAEATRFQCALERRRYVEPADALEDIDATVADQVEGSGGRSRERHSRRPSEPCRVDVSQPKRYSFQVSARFAENADKRPKALNSRIAHLRRIHAHLLEDEHRYSEEENEDEGLEYTGTHPQDDANVMLSAYAAIDDDAAAVPRMEDDSNVLVGVCDWWASLHPPILPPQDGTGVTLDEIRFQQLQEVEDIKRVCASRSYPVNVAVLERALVMPAHKLNPGHLNGIYIVNTNPDLLSNPFLAKKKKTKKKKKLGKGKKSRSTSAKRGKPK</sequence>
<evidence type="ECO:0000256" key="1">
    <source>
        <dbReference type="SAM" id="MobiDB-lite"/>
    </source>
</evidence>
<name>A0A812KUG9_SYMPI</name>
<dbReference type="AlphaFoldDB" id="A0A812KUG9"/>
<dbReference type="OrthoDB" id="440075at2759"/>
<feature type="compositionally biased region" description="Polar residues" evidence="1">
    <location>
        <begin position="290"/>
        <end position="310"/>
    </location>
</feature>
<comment type="caution">
    <text evidence="2">The sequence shown here is derived from an EMBL/GenBank/DDBJ whole genome shotgun (WGS) entry which is preliminary data.</text>
</comment>
<gene>
    <name evidence="2" type="ORF">SPIL2461_LOCUS3847</name>
</gene>
<protein>
    <submittedName>
        <fullName evidence="2">Uncharacterized protein</fullName>
    </submittedName>
</protein>
<feature type="region of interest" description="Disordered" evidence="1">
    <location>
        <begin position="203"/>
        <end position="228"/>
    </location>
</feature>
<accession>A0A812KUG9</accession>
<feature type="compositionally biased region" description="Basic and acidic residues" evidence="1">
    <location>
        <begin position="276"/>
        <end position="288"/>
    </location>
</feature>
<keyword evidence="3" id="KW-1185">Reference proteome</keyword>